<dbReference type="OrthoDB" id="9802489at2"/>
<dbReference type="PANTHER" id="PTHR43698">
    <property type="entry name" value="RIBD C-TERMINAL DOMAIN CONTAINING PROTEIN"/>
    <property type="match status" value="1"/>
</dbReference>
<dbReference type="InterPro" id="IPR047263">
    <property type="entry name" value="HNL-like_cupin"/>
</dbReference>
<proteinExistence type="predicted"/>
<feature type="domain" description="Cupin type-2" evidence="1">
    <location>
        <begin position="41"/>
        <end position="101"/>
    </location>
</feature>
<evidence type="ECO:0000313" key="2">
    <source>
        <dbReference type="EMBL" id="PHN06821.1"/>
    </source>
</evidence>
<dbReference type="Pfam" id="PF07883">
    <property type="entry name" value="Cupin_2"/>
    <property type="match status" value="1"/>
</dbReference>
<dbReference type="Gene3D" id="2.60.120.10">
    <property type="entry name" value="Jelly Rolls"/>
    <property type="match status" value="1"/>
</dbReference>
<dbReference type="CDD" id="cd02233">
    <property type="entry name" value="cupin_HNL-like"/>
    <property type="match status" value="1"/>
</dbReference>
<dbReference type="PANTHER" id="PTHR43698:SF1">
    <property type="entry name" value="BLL4564 PROTEIN"/>
    <property type="match status" value="1"/>
</dbReference>
<protein>
    <submittedName>
        <fullName evidence="2">Cupin</fullName>
    </submittedName>
</protein>
<accession>A0A2D0NE84</accession>
<evidence type="ECO:0000259" key="1">
    <source>
        <dbReference type="Pfam" id="PF07883"/>
    </source>
</evidence>
<reference evidence="2 3" key="1">
    <citation type="submission" date="2017-10" db="EMBL/GenBank/DDBJ databases">
        <title>The draft genome sequence of Lewinella nigricans NBRC 102662.</title>
        <authorList>
            <person name="Wang K."/>
        </authorList>
    </citation>
    <scope>NUCLEOTIDE SEQUENCE [LARGE SCALE GENOMIC DNA]</scope>
    <source>
        <strain evidence="2 3">NBRC 102662</strain>
    </source>
</reference>
<sequence>MEIIKNGKLPSVKGPQDWFTGSVRIDPLFQKKEVTKAGGAMVTFEPGARTAWHTHPAGQTLIVTAGLGWVQREGGPIEEIRPGDVVWFEPNEKHWHGAAPGKAMSHIAIQEEVDGEVVTWMEQVSDEQYAK</sequence>
<dbReference type="EMBL" id="PDUD01000017">
    <property type="protein sequence ID" value="PHN06821.1"/>
    <property type="molecule type" value="Genomic_DNA"/>
</dbReference>
<dbReference type="InterPro" id="IPR014710">
    <property type="entry name" value="RmlC-like_jellyroll"/>
</dbReference>
<dbReference type="SUPFAM" id="SSF51182">
    <property type="entry name" value="RmlC-like cupins"/>
    <property type="match status" value="1"/>
</dbReference>
<dbReference type="Proteomes" id="UP000223913">
    <property type="component" value="Unassembled WGS sequence"/>
</dbReference>
<keyword evidence="3" id="KW-1185">Reference proteome</keyword>
<dbReference type="RefSeq" id="WP_099150076.1">
    <property type="nucleotide sequence ID" value="NZ_PDUD01000017.1"/>
</dbReference>
<gene>
    <name evidence="2" type="ORF">CRP01_11080</name>
</gene>
<name>A0A2D0NE84_FLAN2</name>
<dbReference type="InterPro" id="IPR013096">
    <property type="entry name" value="Cupin_2"/>
</dbReference>
<dbReference type="InterPro" id="IPR011051">
    <property type="entry name" value="RmlC_Cupin_sf"/>
</dbReference>
<evidence type="ECO:0000313" key="3">
    <source>
        <dbReference type="Proteomes" id="UP000223913"/>
    </source>
</evidence>
<comment type="caution">
    <text evidence="2">The sequence shown here is derived from an EMBL/GenBank/DDBJ whole genome shotgun (WGS) entry which is preliminary data.</text>
</comment>
<organism evidence="2 3">
    <name type="scientific">Flavilitoribacter nigricans (strain ATCC 23147 / DSM 23189 / NBRC 102662 / NCIMB 1420 / SS-2)</name>
    <name type="common">Lewinella nigricans</name>
    <dbReference type="NCBI Taxonomy" id="1122177"/>
    <lineage>
        <taxon>Bacteria</taxon>
        <taxon>Pseudomonadati</taxon>
        <taxon>Bacteroidota</taxon>
        <taxon>Saprospiria</taxon>
        <taxon>Saprospirales</taxon>
        <taxon>Lewinellaceae</taxon>
        <taxon>Flavilitoribacter</taxon>
    </lineage>
</organism>
<dbReference type="AlphaFoldDB" id="A0A2D0NE84"/>